<dbReference type="PANTHER" id="PTHR21427:SF19">
    <property type="entry name" value="UBIQUINONE BIOSYNTHESIS PROTEIN COQ9, MITOCHONDRIAL"/>
    <property type="match status" value="1"/>
</dbReference>
<dbReference type="VEuPathDB" id="FungiDB:SCODWIG_01403"/>
<dbReference type="AlphaFoldDB" id="A0A376B4U3"/>
<comment type="similarity">
    <text evidence="3 8">Belongs to the COQ9 family.</text>
</comment>
<reference evidence="11" key="1">
    <citation type="submission" date="2018-06" db="EMBL/GenBank/DDBJ databases">
        <authorList>
            <person name="Guldener U."/>
        </authorList>
    </citation>
    <scope>NUCLEOTIDE SEQUENCE [LARGE SCALE GENOMIC DNA]</scope>
    <source>
        <strain evidence="11">UTAD17</strain>
    </source>
</reference>
<name>A0A376B4U3_9ASCO</name>
<keyword evidence="7 8" id="KW-0496">Mitochondrion</keyword>
<evidence type="ECO:0000256" key="4">
    <source>
        <dbReference type="ARBA" id="ARBA00022688"/>
    </source>
</evidence>
<dbReference type="UniPathway" id="UPA00232"/>
<keyword evidence="6 8" id="KW-0446">Lipid-binding</keyword>
<evidence type="ECO:0000256" key="3">
    <source>
        <dbReference type="ARBA" id="ARBA00010766"/>
    </source>
</evidence>
<dbReference type="EMBL" id="UFAJ01000178">
    <property type="protein sequence ID" value="SSD59642.1"/>
    <property type="molecule type" value="Genomic_DNA"/>
</dbReference>
<dbReference type="NCBIfam" id="TIGR02396">
    <property type="entry name" value="diverge_rpsU"/>
    <property type="match status" value="1"/>
</dbReference>
<keyword evidence="4 8" id="KW-0831">Ubiquinone biosynthesis</keyword>
<accession>A0A376B4U3</accession>
<keyword evidence="5" id="KW-0809">Transit peptide</keyword>
<comment type="subcellular location">
    <subcellularLocation>
        <location evidence="1 8">Mitochondrion</location>
    </subcellularLocation>
</comment>
<evidence type="ECO:0000256" key="2">
    <source>
        <dbReference type="ARBA" id="ARBA00004749"/>
    </source>
</evidence>
<dbReference type="GO" id="GO:0005743">
    <property type="term" value="C:mitochondrial inner membrane"/>
    <property type="evidence" value="ECO:0007669"/>
    <property type="project" value="TreeGrafter"/>
</dbReference>
<feature type="domain" description="COQ9 C-terminal" evidence="9">
    <location>
        <begin position="169"/>
        <end position="238"/>
    </location>
</feature>
<comment type="pathway">
    <text evidence="2 8">Cofactor biosynthesis; ubiquinone biosynthesis.</text>
</comment>
<organism evidence="10 11">
    <name type="scientific">Saccharomycodes ludwigii</name>
    <dbReference type="NCBI Taxonomy" id="36035"/>
    <lineage>
        <taxon>Eukaryota</taxon>
        <taxon>Fungi</taxon>
        <taxon>Dikarya</taxon>
        <taxon>Ascomycota</taxon>
        <taxon>Saccharomycotina</taxon>
        <taxon>Saccharomycetes</taxon>
        <taxon>Saccharomycodales</taxon>
        <taxon>Saccharomycodaceae</taxon>
        <taxon>Saccharomycodes</taxon>
    </lineage>
</organism>
<dbReference type="PANTHER" id="PTHR21427">
    <property type="entry name" value="UBIQUINONE BIOSYNTHESIS PROTEIN COQ9, MITOCHONDRIAL"/>
    <property type="match status" value="1"/>
</dbReference>
<dbReference type="Gene3D" id="1.10.357.10">
    <property type="entry name" value="Tetracycline Repressor, domain 2"/>
    <property type="match status" value="1"/>
</dbReference>
<dbReference type="GO" id="GO:0008289">
    <property type="term" value="F:lipid binding"/>
    <property type="evidence" value="ECO:0007669"/>
    <property type="project" value="UniProtKB-UniRule"/>
</dbReference>
<evidence type="ECO:0000256" key="5">
    <source>
        <dbReference type="ARBA" id="ARBA00022946"/>
    </source>
</evidence>
<evidence type="ECO:0000259" key="9">
    <source>
        <dbReference type="Pfam" id="PF08511"/>
    </source>
</evidence>
<dbReference type="InterPro" id="IPR012762">
    <property type="entry name" value="Ubiq_biosynth_COQ9"/>
</dbReference>
<gene>
    <name evidence="10" type="ORF">SCODWIG_01403</name>
</gene>
<dbReference type="GO" id="GO:0006744">
    <property type="term" value="P:ubiquinone biosynthetic process"/>
    <property type="evidence" value="ECO:0007669"/>
    <property type="project" value="UniProtKB-UniRule"/>
</dbReference>
<proteinExistence type="inferred from homology"/>
<protein>
    <recommendedName>
        <fullName evidence="8">Ubiquinone biosynthesis protein</fullName>
    </recommendedName>
</protein>
<evidence type="ECO:0000313" key="10">
    <source>
        <dbReference type="EMBL" id="SSD59642.1"/>
    </source>
</evidence>
<evidence type="ECO:0000256" key="1">
    <source>
        <dbReference type="ARBA" id="ARBA00004173"/>
    </source>
</evidence>
<dbReference type="Pfam" id="PF08511">
    <property type="entry name" value="COQ9"/>
    <property type="match status" value="1"/>
</dbReference>
<dbReference type="Proteomes" id="UP000262825">
    <property type="component" value="Unassembled WGS sequence"/>
</dbReference>
<evidence type="ECO:0000256" key="8">
    <source>
        <dbReference type="RuleBase" id="RU366063"/>
    </source>
</evidence>
<keyword evidence="10" id="KW-0830">Ubiquinone</keyword>
<evidence type="ECO:0000256" key="6">
    <source>
        <dbReference type="ARBA" id="ARBA00023121"/>
    </source>
</evidence>
<evidence type="ECO:0000256" key="7">
    <source>
        <dbReference type="ARBA" id="ARBA00023128"/>
    </source>
</evidence>
<keyword evidence="11" id="KW-1185">Reference proteome</keyword>
<comment type="function">
    <text evidence="8">Membrane-associated protein that warps the membrane surface to access and bind aromatic isoprenes with high specificity, including ubiquinone (CoQ) isoprene intermediates and presents them directly to Coq7, therefore facilitating the Coq7-mediated hydroxylase step. Participates in the biosynthesis of coenzyme Q, also named ubiquinone, an essential lipid-soluble electron transporter for aerobic cellular respiration.</text>
</comment>
<sequence>MSQIKTNSIITNVFNCTAKLTSFKKISLIQNTHRFYHPNTTEYPKPHSYFPYLTYAPDSIQAKILSNCLQKHVPNTGINERSLINSCNDLGQSSTMLSVLSAPSNSAVLELIKFHLVTSRLELFHFASKNDKSLEEIFLKRLELNKPISNQLSALLSHLTSPFPSNLDVGIQELHNLSNDFVVLANDIKESHDFAWYSKRMGLSVAYVSSELFMAQDKSENFKETMEFAKRRLDNWRNYGTMYNNTEEFLWFQLMSGLSFVRSQTA</sequence>
<evidence type="ECO:0000313" key="11">
    <source>
        <dbReference type="Proteomes" id="UP000262825"/>
    </source>
</evidence>
<dbReference type="InterPro" id="IPR013718">
    <property type="entry name" value="COQ9_C"/>
</dbReference>